<comment type="similarity">
    <text evidence="1">Belongs to the FAD-dependent oxidoreductase family.</text>
</comment>
<dbReference type="OrthoDB" id="202203at2759"/>
<evidence type="ECO:0000313" key="7">
    <source>
        <dbReference type="Proteomes" id="UP000823405"/>
    </source>
</evidence>
<protein>
    <submittedName>
        <fullName evidence="6">Apoptosis-inducing factor 2</fullName>
    </submittedName>
</protein>
<keyword evidence="4" id="KW-0560">Oxidoreductase</keyword>
<evidence type="ECO:0000256" key="2">
    <source>
        <dbReference type="ARBA" id="ARBA00022630"/>
    </source>
</evidence>
<reference evidence="6" key="1">
    <citation type="journal article" date="2020" name="Fungal Divers.">
        <title>Resolving the Mortierellaceae phylogeny through synthesis of multi-gene phylogenetics and phylogenomics.</title>
        <authorList>
            <person name="Vandepol N."/>
            <person name="Liber J."/>
            <person name="Desiro A."/>
            <person name="Na H."/>
            <person name="Kennedy M."/>
            <person name="Barry K."/>
            <person name="Grigoriev I.V."/>
            <person name="Miller A.N."/>
            <person name="O'Donnell K."/>
            <person name="Stajich J.E."/>
            <person name="Bonito G."/>
        </authorList>
    </citation>
    <scope>NUCLEOTIDE SEQUENCE</scope>
    <source>
        <strain evidence="6">NVP60</strain>
    </source>
</reference>
<organism evidence="6 7">
    <name type="scientific">Linnemannia gamsii</name>
    <dbReference type="NCBI Taxonomy" id="64522"/>
    <lineage>
        <taxon>Eukaryota</taxon>
        <taxon>Fungi</taxon>
        <taxon>Fungi incertae sedis</taxon>
        <taxon>Mucoromycota</taxon>
        <taxon>Mortierellomycotina</taxon>
        <taxon>Mortierellomycetes</taxon>
        <taxon>Mortierellales</taxon>
        <taxon>Mortierellaceae</taxon>
        <taxon>Linnemannia</taxon>
    </lineage>
</organism>
<keyword evidence="7" id="KW-1185">Reference proteome</keyword>
<dbReference type="GO" id="GO:0004174">
    <property type="term" value="F:electron-transferring-flavoprotein dehydrogenase activity"/>
    <property type="evidence" value="ECO:0007669"/>
    <property type="project" value="TreeGrafter"/>
</dbReference>
<evidence type="ECO:0000256" key="3">
    <source>
        <dbReference type="ARBA" id="ARBA00022827"/>
    </source>
</evidence>
<dbReference type="AlphaFoldDB" id="A0A9P6QQ62"/>
<sequence>MAQTTELVKVVVVGGSFAGIATIQTLLSSIKSGHKNIQIILIEKRDARHHPIGSFRALVDAEFAKRVWVPYTNLFPKDSQHKIIQDTVTQVHHDHVVLASGQIVAFNYLALCTGSDNPAPAKFTVDSSKESMAITSKAREDLQKSKSVVVVGGGACGVELAGEIKNAFPDKKVTLIHSSQTLVDYPGYSSVLKAGALTHLRDLGVDVVLGFRAQIEGLDFQNSIQVASRTIVTPDGKTIESDIQFLSVGIRVNTSYISTLKPANNPSFDSSTLTHADSHQIKVQKTLQVIGFDNIFAAGDCADYSKVPTAAASGSIAPTIANNIIALEVAKSKRKGKPAKLSNPGWMPSVMLLATGPETGVTAMPLIGTKFSNSISKALKSKDLMIGMTNSSMNWK</sequence>
<dbReference type="Proteomes" id="UP000823405">
    <property type="component" value="Unassembled WGS sequence"/>
</dbReference>
<dbReference type="EMBL" id="JAAAIN010003279">
    <property type="protein sequence ID" value="KAG0286588.1"/>
    <property type="molecule type" value="Genomic_DNA"/>
</dbReference>
<keyword evidence="3" id="KW-0274">FAD</keyword>
<comment type="caution">
    <text evidence="6">The sequence shown here is derived from an EMBL/GenBank/DDBJ whole genome shotgun (WGS) entry which is preliminary data.</text>
</comment>
<evidence type="ECO:0000313" key="6">
    <source>
        <dbReference type="EMBL" id="KAG0286588.1"/>
    </source>
</evidence>
<dbReference type="InterPro" id="IPR036188">
    <property type="entry name" value="FAD/NAD-bd_sf"/>
</dbReference>
<dbReference type="PANTHER" id="PTHR43735">
    <property type="entry name" value="APOPTOSIS-INDUCING FACTOR 1"/>
    <property type="match status" value="1"/>
</dbReference>
<dbReference type="Pfam" id="PF07992">
    <property type="entry name" value="Pyr_redox_2"/>
    <property type="match status" value="1"/>
</dbReference>
<evidence type="ECO:0000259" key="5">
    <source>
        <dbReference type="Pfam" id="PF07992"/>
    </source>
</evidence>
<feature type="domain" description="FAD/NAD(P)-binding" evidence="5">
    <location>
        <begin position="9"/>
        <end position="314"/>
    </location>
</feature>
<dbReference type="GO" id="GO:0005737">
    <property type="term" value="C:cytoplasm"/>
    <property type="evidence" value="ECO:0007669"/>
    <property type="project" value="TreeGrafter"/>
</dbReference>
<dbReference type="InterPro" id="IPR023753">
    <property type="entry name" value="FAD/NAD-binding_dom"/>
</dbReference>
<accession>A0A9P6QQ62</accession>
<evidence type="ECO:0000256" key="1">
    <source>
        <dbReference type="ARBA" id="ARBA00006442"/>
    </source>
</evidence>
<evidence type="ECO:0000256" key="4">
    <source>
        <dbReference type="ARBA" id="ARBA00023002"/>
    </source>
</evidence>
<dbReference type="PRINTS" id="PR00368">
    <property type="entry name" value="FADPNR"/>
</dbReference>
<gene>
    <name evidence="6" type="primary">AIFM2_2</name>
    <name evidence="6" type="ORF">BGZ97_007371</name>
</gene>
<dbReference type="PANTHER" id="PTHR43735:SF3">
    <property type="entry name" value="FERROPTOSIS SUPPRESSOR PROTEIN 1"/>
    <property type="match status" value="1"/>
</dbReference>
<proteinExistence type="inferred from homology"/>
<keyword evidence="2" id="KW-0285">Flavoprotein</keyword>
<dbReference type="Gene3D" id="3.50.50.100">
    <property type="match status" value="1"/>
</dbReference>
<dbReference type="SUPFAM" id="SSF51905">
    <property type="entry name" value="FAD/NAD(P)-binding domain"/>
    <property type="match status" value="1"/>
</dbReference>
<name>A0A9P6QQ62_9FUNG</name>
<dbReference type="GO" id="GO:0050660">
    <property type="term" value="F:flavin adenine dinucleotide binding"/>
    <property type="evidence" value="ECO:0007669"/>
    <property type="project" value="TreeGrafter"/>
</dbReference>